<comment type="caution">
    <text evidence="2">The sequence shown here is derived from an EMBL/GenBank/DDBJ whole genome shotgun (WGS) entry which is preliminary data.</text>
</comment>
<keyword evidence="3" id="KW-1185">Reference proteome</keyword>
<name>A0A4Y3PR63_BREPA</name>
<evidence type="ECO:0000313" key="3">
    <source>
        <dbReference type="Proteomes" id="UP000316882"/>
    </source>
</evidence>
<sequence length="75" mass="8515">MSEYGYIWIIPVLQIHYILTGKIDVRDCSIEKYEVDPASVGQISGLPDKNGKEIFEGDIFQTDNYPNMITIDFGV</sequence>
<protein>
    <recommendedName>
        <fullName evidence="1">YopX protein domain-containing protein</fullName>
    </recommendedName>
</protein>
<dbReference type="EMBL" id="BJMH01000066">
    <property type="protein sequence ID" value="GEB35883.1"/>
    <property type="molecule type" value="Genomic_DNA"/>
</dbReference>
<feature type="domain" description="YopX protein" evidence="1">
    <location>
        <begin position="31"/>
        <end position="70"/>
    </location>
</feature>
<dbReference type="SUPFAM" id="SSF159006">
    <property type="entry name" value="YopX-like"/>
    <property type="match status" value="1"/>
</dbReference>
<dbReference type="Pfam" id="PF09643">
    <property type="entry name" value="YopX"/>
    <property type="match status" value="1"/>
</dbReference>
<dbReference type="AlphaFoldDB" id="A0A4Y3PR63"/>
<accession>A0A4Y3PR63</accession>
<dbReference type="Gene3D" id="2.30.30.290">
    <property type="entry name" value="YopX-like domains"/>
    <property type="match status" value="1"/>
</dbReference>
<organism evidence="2 3">
    <name type="scientific">Brevibacillus parabrevis</name>
    <dbReference type="NCBI Taxonomy" id="54914"/>
    <lineage>
        <taxon>Bacteria</taxon>
        <taxon>Bacillati</taxon>
        <taxon>Bacillota</taxon>
        <taxon>Bacilli</taxon>
        <taxon>Bacillales</taxon>
        <taxon>Paenibacillaceae</taxon>
        <taxon>Brevibacillus</taxon>
    </lineage>
</organism>
<dbReference type="Proteomes" id="UP000316882">
    <property type="component" value="Unassembled WGS sequence"/>
</dbReference>
<dbReference type="RefSeq" id="WP_122964553.1">
    <property type="nucleotide sequence ID" value="NZ_BJMH01000066.1"/>
</dbReference>
<gene>
    <name evidence="2" type="ORF">BPA01_54630</name>
</gene>
<evidence type="ECO:0000313" key="2">
    <source>
        <dbReference type="EMBL" id="GEB35883.1"/>
    </source>
</evidence>
<evidence type="ECO:0000259" key="1">
    <source>
        <dbReference type="Pfam" id="PF09643"/>
    </source>
</evidence>
<reference evidence="2 3" key="1">
    <citation type="submission" date="2019-06" db="EMBL/GenBank/DDBJ databases">
        <title>Whole genome shotgun sequence of Brevibacillus parabrevis NBRC 12334.</title>
        <authorList>
            <person name="Hosoyama A."/>
            <person name="Uohara A."/>
            <person name="Ohji S."/>
            <person name="Ichikawa N."/>
        </authorList>
    </citation>
    <scope>NUCLEOTIDE SEQUENCE [LARGE SCALE GENOMIC DNA]</scope>
    <source>
        <strain evidence="2 3">NBRC 12334</strain>
    </source>
</reference>
<proteinExistence type="predicted"/>
<dbReference type="InterPro" id="IPR023385">
    <property type="entry name" value="YopX-like_C"/>
</dbReference>
<dbReference type="InterPro" id="IPR019096">
    <property type="entry name" value="YopX_protein"/>
</dbReference>